<dbReference type="AlphaFoldDB" id="A0A345ZC64"/>
<gene>
    <name evidence="1" type="ORF">C0J27_04000</name>
</gene>
<keyword evidence="2" id="KW-1185">Reference proteome</keyword>
<reference evidence="1 2" key="1">
    <citation type="submission" date="2017-12" db="EMBL/GenBank/DDBJ databases">
        <title>Chromulinavorax destructans is a abundant pathogen of dominant heterotrophic picoflagllates.</title>
        <authorList>
            <person name="Deeg C.M."/>
            <person name="Zimmer M."/>
            <person name="Suttle C.A."/>
        </authorList>
    </citation>
    <scope>NUCLEOTIDE SEQUENCE [LARGE SCALE GENOMIC DNA]</scope>
    <source>
        <strain evidence="1 2">SeV1</strain>
    </source>
</reference>
<dbReference type="OrthoDB" id="9841265at2"/>
<protein>
    <submittedName>
        <fullName evidence="1">Uncharacterized protein</fullName>
    </submittedName>
</protein>
<evidence type="ECO:0000313" key="2">
    <source>
        <dbReference type="Proteomes" id="UP000254834"/>
    </source>
</evidence>
<dbReference type="KEGG" id="cdes:C0J27_04000"/>
<name>A0A345ZC64_9BACT</name>
<sequence length="396" mass="44071">MVTDNRYFPWFNHPYNGTDHQHGCLKVDPFFITGTSSWKIKPGVRQIDQETGFPDLQGELDYYQLGIALEMDGKENPIPSDWRNVNDFPMLMPGSFQGQGISFAGYVPLTKHFGIGGTFLFLRLMSQANILPAPTTIKQLNLAAPGNQARLTQLTQDFEAIVGTQNGYIIETGVGDVDLFIRFFDVREYIFYCRKMDTSVAVGLLIPTGVQESLYSIASVPFGGNGFWGWYIAPDLEFELKEDWKLGIVARVQKRFARTVLSRIPIADESALFAPVIGNLNVNPGTTFMFAPYFALEDIREGLGAMVQYTVVAHLADSFTDEREVKTPAANFTNMLANSSWVSEYVTVEGLYDLSFGQPWSYKPLVTLSLDLPLSLLGARGSAKTARITLGLTVDF</sequence>
<proteinExistence type="predicted"/>
<accession>A0A345ZC64</accession>
<evidence type="ECO:0000313" key="1">
    <source>
        <dbReference type="EMBL" id="AXK60881.1"/>
    </source>
</evidence>
<dbReference type="Proteomes" id="UP000254834">
    <property type="component" value="Chromosome"/>
</dbReference>
<organism evidence="1 2">
    <name type="scientific">Candidatus Chromulinivorax destructor</name>
    <dbReference type="NCBI Taxonomy" id="2066483"/>
    <lineage>
        <taxon>Bacteria</taxon>
        <taxon>Candidatus Babelota</taxon>
        <taxon>Candidatus Babeliae</taxon>
        <taxon>Candidatus Babeliales</taxon>
        <taxon>Candidatus Chromulinivoraceae</taxon>
        <taxon>Candidatus Chromulinivorax</taxon>
    </lineage>
</organism>
<dbReference type="EMBL" id="CP025544">
    <property type="protein sequence ID" value="AXK60881.1"/>
    <property type="molecule type" value="Genomic_DNA"/>
</dbReference>